<gene>
    <name evidence="3" type="ORF">ACFQL7_14630</name>
</gene>
<dbReference type="SUPFAM" id="SSF48208">
    <property type="entry name" value="Six-hairpin glycosidases"/>
    <property type="match status" value="1"/>
</dbReference>
<dbReference type="InterPro" id="IPR012341">
    <property type="entry name" value="6hp_glycosidase-like_sf"/>
</dbReference>
<dbReference type="Proteomes" id="UP001596417">
    <property type="component" value="Unassembled WGS sequence"/>
</dbReference>
<dbReference type="Gene3D" id="1.50.10.10">
    <property type="match status" value="1"/>
</dbReference>
<feature type="region of interest" description="Disordered" evidence="2">
    <location>
        <begin position="1"/>
        <end position="25"/>
    </location>
</feature>
<dbReference type="PANTHER" id="PTHR31616">
    <property type="entry name" value="TREHALASE"/>
    <property type="match status" value="1"/>
</dbReference>
<comment type="caution">
    <text evidence="3">The sequence shown here is derived from an EMBL/GenBank/DDBJ whole genome shotgun (WGS) entry which is preliminary data.</text>
</comment>
<evidence type="ECO:0000313" key="4">
    <source>
        <dbReference type="Proteomes" id="UP001596417"/>
    </source>
</evidence>
<dbReference type="EMBL" id="JBHTAX010000001">
    <property type="protein sequence ID" value="MFC7190936.1"/>
    <property type="molecule type" value="Genomic_DNA"/>
</dbReference>
<protein>
    <recommendedName>
        <fullName evidence="5">Glycoside hydrolase family 15</fullName>
    </recommendedName>
</protein>
<evidence type="ECO:0008006" key="5">
    <source>
        <dbReference type="Google" id="ProtNLM"/>
    </source>
</evidence>
<evidence type="ECO:0000256" key="2">
    <source>
        <dbReference type="SAM" id="MobiDB-lite"/>
    </source>
</evidence>
<dbReference type="InterPro" id="IPR008928">
    <property type="entry name" value="6-hairpin_glycosidase_sf"/>
</dbReference>
<dbReference type="AlphaFoldDB" id="A0ABD5YUN3"/>
<sequence>MFISGTSGSAQPTATPSILTDADQKERQEAVESWWETWISDLELENIPDSFTDLYVRSAVTLGKLIDPKSGSLSASPNLQPMYYPSWIRDNAFGAVALARMGKPEPAKELLAGFCPAVQESDGSFRQCYNSKGGFTGIIAVENDQQPLFVWAVAEVYRETGDEQFVERAWPAVEQALDYTIDVIDGNGLLAASPDIAEYPSDVRQSLWTNAFAYRGFQDGAMLAELRGEDGTPYRRAARIVGNAIKRELFDQGPSNPSRLVMNGGSEVMLYDACAIYPTEWADAYDTDDQLFAELSHMVGSAWDDWVPASLMSAAMFYSRGDQEQGDALIKEMSNETTETGYLVETRSQDGSYYFASPPAWSHAAFIYALATMYLD</sequence>
<name>A0ABD5YUN3_9EURY</name>
<reference evidence="3 4" key="1">
    <citation type="journal article" date="2019" name="Int. J. Syst. Evol. Microbiol.">
        <title>The Global Catalogue of Microorganisms (GCM) 10K type strain sequencing project: providing services to taxonomists for standard genome sequencing and annotation.</title>
        <authorList>
            <consortium name="The Broad Institute Genomics Platform"/>
            <consortium name="The Broad Institute Genome Sequencing Center for Infectious Disease"/>
            <person name="Wu L."/>
            <person name="Ma J."/>
        </authorList>
    </citation>
    <scope>NUCLEOTIDE SEQUENCE [LARGE SCALE GENOMIC DNA]</scope>
    <source>
        <strain evidence="3 4">RDMS1</strain>
    </source>
</reference>
<evidence type="ECO:0000313" key="3">
    <source>
        <dbReference type="EMBL" id="MFC7190936.1"/>
    </source>
</evidence>
<dbReference type="PANTHER" id="PTHR31616:SF0">
    <property type="entry name" value="GLUCAN 1,4-ALPHA-GLUCOSIDASE"/>
    <property type="match status" value="1"/>
</dbReference>
<comment type="similarity">
    <text evidence="1">Belongs to the glycosyl hydrolase 15 family.</text>
</comment>
<feature type="compositionally biased region" description="Polar residues" evidence="2">
    <location>
        <begin position="1"/>
        <end position="18"/>
    </location>
</feature>
<organism evidence="3 4">
    <name type="scientific">Halocatena marina</name>
    <dbReference type="NCBI Taxonomy" id="2934937"/>
    <lineage>
        <taxon>Archaea</taxon>
        <taxon>Methanobacteriati</taxon>
        <taxon>Methanobacteriota</taxon>
        <taxon>Stenosarchaea group</taxon>
        <taxon>Halobacteria</taxon>
        <taxon>Halobacteriales</taxon>
        <taxon>Natronomonadaceae</taxon>
        <taxon>Halocatena</taxon>
    </lineage>
</organism>
<proteinExistence type="inferred from homology"/>
<keyword evidence="4" id="KW-1185">Reference proteome</keyword>
<evidence type="ECO:0000256" key="1">
    <source>
        <dbReference type="ARBA" id="ARBA00006188"/>
    </source>
</evidence>
<accession>A0ABD5YUN3</accession>
<dbReference type="RefSeq" id="WP_390205903.1">
    <property type="nucleotide sequence ID" value="NZ_JBHTAX010000001.1"/>
</dbReference>